<name>A0A2N9F3V0_FAGSY</name>
<organism evidence="4">
    <name type="scientific">Fagus sylvatica</name>
    <name type="common">Beechnut</name>
    <dbReference type="NCBI Taxonomy" id="28930"/>
    <lineage>
        <taxon>Eukaryota</taxon>
        <taxon>Viridiplantae</taxon>
        <taxon>Streptophyta</taxon>
        <taxon>Embryophyta</taxon>
        <taxon>Tracheophyta</taxon>
        <taxon>Spermatophyta</taxon>
        <taxon>Magnoliopsida</taxon>
        <taxon>eudicotyledons</taxon>
        <taxon>Gunneridae</taxon>
        <taxon>Pentapetalae</taxon>
        <taxon>rosids</taxon>
        <taxon>fabids</taxon>
        <taxon>Fagales</taxon>
        <taxon>Fagaceae</taxon>
        <taxon>Fagus</taxon>
    </lineage>
</organism>
<keyword evidence="2" id="KW-0406">Ion transport</keyword>
<dbReference type="GO" id="GO:0004322">
    <property type="term" value="F:ferroxidase activity"/>
    <property type="evidence" value="ECO:0007669"/>
    <property type="project" value="TreeGrafter"/>
</dbReference>
<evidence type="ECO:0000256" key="1">
    <source>
        <dbReference type="ARBA" id="ARBA00008183"/>
    </source>
</evidence>
<proteinExistence type="inferred from homology"/>
<dbReference type="GO" id="GO:0051537">
    <property type="term" value="F:2 iron, 2 sulfur cluster binding"/>
    <property type="evidence" value="ECO:0007669"/>
    <property type="project" value="TreeGrafter"/>
</dbReference>
<reference evidence="4" key="1">
    <citation type="submission" date="2018-02" db="EMBL/GenBank/DDBJ databases">
        <authorList>
            <person name="Cohen D.B."/>
            <person name="Kent A.D."/>
        </authorList>
    </citation>
    <scope>NUCLEOTIDE SEQUENCE</scope>
</reference>
<sequence length="284" mass="32036">MPGPIIQVGEGVQCQVQALVHCPPSKTVSLPWEAIHLRSHLAMHRVRAHRPRLVVERERSGNLGRATAETHRAKMGLRSGRHEDEVHKSSLALDGHRLDSEQTRIWLVKTRSRSRCCRNQVFPSAMASKLLFFKRLPKLLKPFSSSSYSIRRCRFLLLEASRPRTLSETTQWVPASRTFCSNLSQDSQGPAAIDYSSVLQEDEFHSLANSTIHHFLEKLEEYGDNVEIDGFDVDYGNEVLTLKLGDLEQTSDVLVIRSDIVVHPGLIGIRMLKLGFIGGQKHIC</sequence>
<keyword evidence="2" id="KW-0410">Iron transport</keyword>
<comment type="similarity">
    <text evidence="1">Belongs to the frataxin family.</text>
</comment>
<dbReference type="Gene3D" id="3.30.920.10">
    <property type="entry name" value="Frataxin/CyaY"/>
    <property type="match status" value="1"/>
</dbReference>
<protein>
    <submittedName>
        <fullName evidence="4">Uncharacterized protein</fullName>
    </submittedName>
</protein>
<dbReference type="SUPFAM" id="SSF55387">
    <property type="entry name" value="Frataxin/Nqo15-like"/>
    <property type="match status" value="1"/>
</dbReference>
<dbReference type="GO" id="GO:0016226">
    <property type="term" value="P:iron-sulfur cluster assembly"/>
    <property type="evidence" value="ECO:0007669"/>
    <property type="project" value="InterPro"/>
</dbReference>
<keyword evidence="2" id="KW-0813">Transport</keyword>
<dbReference type="GO" id="GO:0006826">
    <property type="term" value="P:iron ion transport"/>
    <property type="evidence" value="ECO:0007669"/>
    <property type="project" value="UniProtKB-KW"/>
</dbReference>
<evidence type="ECO:0000256" key="2">
    <source>
        <dbReference type="ARBA" id="ARBA00022496"/>
    </source>
</evidence>
<dbReference type="PANTHER" id="PTHR16821:SF2">
    <property type="entry name" value="FRATAXIN, MITOCHONDRIAL"/>
    <property type="match status" value="1"/>
</dbReference>
<dbReference type="GO" id="GO:0034986">
    <property type="term" value="F:iron chaperone activity"/>
    <property type="evidence" value="ECO:0007669"/>
    <property type="project" value="TreeGrafter"/>
</dbReference>
<dbReference type="InterPro" id="IPR036524">
    <property type="entry name" value="Frataxin/CyaY_sf"/>
</dbReference>
<dbReference type="PANTHER" id="PTHR16821">
    <property type="entry name" value="FRATAXIN"/>
    <property type="match status" value="1"/>
</dbReference>
<dbReference type="GO" id="GO:0006879">
    <property type="term" value="P:intracellular iron ion homeostasis"/>
    <property type="evidence" value="ECO:0007669"/>
    <property type="project" value="TreeGrafter"/>
</dbReference>
<dbReference type="InterPro" id="IPR002908">
    <property type="entry name" value="Frataxin/CyaY"/>
</dbReference>
<dbReference type="PROSITE" id="PS50810">
    <property type="entry name" value="FRATAXIN_2"/>
    <property type="match status" value="1"/>
</dbReference>
<dbReference type="GO" id="GO:0008198">
    <property type="term" value="F:ferrous iron binding"/>
    <property type="evidence" value="ECO:0007669"/>
    <property type="project" value="TreeGrafter"/>
</dbReference>
<dbReference type="GO" id="GO:0005739">
    <property type="term" value="C:mitochondrion"/>
    <property type="evidence" value="ECO:0007669"/>
    <property type="project" value="TreeGrafter"/>
</dbReference>
<accession>A0A2N9F3V0</accession>
<evidence type="ECO:0000313" key="4">
    <source>
        <dbReference type="EMBL" id="SPC81670.1"/>
    </source>
</evidence>
<dbReference type="AlphaFoldDB" id="A0A2N9F3V0"/>
<keyword evidence="3" id="KW-0408">Iron</keyword>
<dbReference type="EMBL" id="OIVN01000529">
    <property type="protein sequence ID" value="SPC81670.1"/>
    <property type="molecule type" value="Genomic_DNA"/>
</dbReference>
<dbReference type="GO" id="GO:0008199">
    <property type="term" value="F:ferric iron binding"/>
    <property type="evidence" value="ECO:0007669"/>
    <property type="project" value="InterPro"/>
</dbReference>
<dbReference type="Pfam" id="PF01491">
    <property type="entry name" value="Frataxin_Cyay"/>
    <property type="match status" value="1"/>
</dbReference>
<evidence type="ECO:0000256" key="3">
    <source>
        <dbReference type="ARBA" id="ARBA00023004"/>
    </source>
</evidence>
<gene>
    <name evidence="4" type="ORF">FSB_LOCUS9552</name>
</gene>